<proteinExistence type="predicted"/>
<dbReference type="OrthoDB" id="1708084at2"/>
<comment type="caution">
    <text evidence="2">The sequence shown here is derived from an EMBL/GenBank/DDBJ whole genome shotgun (WGS) entry which is preliminary data.</text>
</comment>
<dbReference type="GO" id="GO:0009307">
    <property type="term" value="P:DNA restriction-modification system"/>
    <property type="evidence" value="ECO:0007669"/>
    <property type="project" value="InterPro"/>
</dbReference>
<sequence length="193" mass="22267">MKEGKIKNSELKKAIVTDAPNFPKYTTQLMNLANQNSQATRPKYVGQMTELIKEFDGNSLEEWRKWYNQKHPDAIDKATQKIAEMIDKLSEAMQQIDEEMIRAWVEELIIANTYSGLNFQEAILKKIAESKNKPFSPATPQDESKGIDGYIGDKPISIKPTSYRVKKGLTEQIDVDIVYYEKLKTCIKFKYDF</sequence>
<dbReference type="EMBL" id="NSKE01000008">
    <property type="protein sequence ID" value="PAU93441.1"/>
    <property type="molecule type" value="Genomic_DNA"/>
</dbReference>
<dbReference type="GO" id="GO:0009036">
    <property type="term" value="F:type II site-specific deoxyribonuclease activity"/>
    <property type="evidence" value="ECO:0007669"/>
    <property type="project" value="InterPro"/>
</dbReference>
<evidence type="ECO:0000256" key="1">
    <source>
        <dbReference type="SAM" id="Coils"/>
    </source>
</evidence>
<dbReference type="Proteomes" id="UP000218831">
    <property type="component" value="Unassembled WGS sequence"/>
</dbReference>
<reference evidence="2 3" key="1">
    <citation type="submission" date="2017-08" db="EMBL/GenBank/DDBJ databases">
        <title>Aliifodinibius alkalisoli sp. nov., isolated from saline alkaline soil.</title>
        <authorList>
            <person name="Liu D."/>
            <person name="Zhang G."/>
        </authorList>
    </citation>
    <scope>NUCLEOTIDE SEQUENCE [LARGE SCALE GENOMIC DNA]</scope>
    <source>
        <strain evidence="2 3">WN023</strain>
    </source>
</reference>
<protein>
    <submittedName>
        <fullName evidence="2">Restriction endonuclease</fullName>
    </submittedName>
</protein>
<dbReference type="RefSeq" id="WP_095607053.1">
    <property type="nucleotide sequence ID" value="NZ_NSKE01000008.1"/>
</dbReference>
<name>A0A2A2G732_9BACT</name>
<evidence type="ECO:0000313" key="2">
    <source>
        <dbReference type="EMBL" id="PAU93441.1"/>
    </source>
</evidence>
<accession>A0A2A2G732</accession>
<dbReference type="Pfam" id="PF09568">
    <property type="entry name" value="RE_MjaI"/>
    <property type="match status" value="1"/>
</dbReference>
<dbReference type="InterPro" id="IPR019068">
    <property type="entry name" value="Restrct_endonuc_II_MjaI"/>
</dbReference>
<keyword evidence="1" id="KW-0175">Coiled coil</keyword>
<gene>
    <name evidence="2" type="ORF">CK503_11955</name>
</gene>
<feature type="coiled-coil region" evidence="1">
    <location>
        <begin position="75"/>
        <end position="102"/>
    </location>
</feature>
<evidence type="ECO:0000313" key="3">
    <source>
        <dbReference type="Proteomes" id="UP000218831"/>
    </source>
</evidence>
<dbReference type="GO" id="GO:0003677">
    <property type="term" value="F:DNA binding"/>
    <property type="evidence" value="ECO:0007669"/>
    <property type="project" value="InterPro"/>
</dbReference>
<organism evidence="2 3">
    <name type="scientific">Fodinibius salipaludis</name>
    <dbReference type="NCBI Taxonomy" id="2032627"/>
    <lineage>
        <taxon>Bacteria</taxon>
        <taxon>Pseudomonadati</taxon>
        <taxon>Balneolota</taxon>
        <taxon>Balneolia</taxon>
        <taxon>Balneolales</taxon>
        <taxon>Balneolaceae</taxon>
        <taxon>Fodinibius</taxon>
    </lineage>
</organism>
<keyword evidence="2" id="KW-0378">Hydrolase</keyword>
<dbReference type="AlphaFoldDB" id="A0A2A2G732"/>
<keyword evidence="2" id="KW-0255">Endonuclease</keyword>
<keyword evidence="2" id="KW-0540">Nuclease</keyword>
<keyword evidence="3" id="KW-1185">Reference proteome</keyword>